<evidence type="ECO:0000259" key="9">
    <source>
        <dbReference type="PROSITE" id="PS51698"/>
    </source>
</evidence>
<dbReference type="PANTHER" id="PTHR47968:SF75">
    <property type="entry name" value="CENTROMERE-ASSOCIATED PROTEIN E"/>
    <property type="match status" value="1"/>
</dbReference>
<evidence type="ECO:0000256" key="6">
    <source>
        <dbReference type="RuleBase" id="RU000394"/>
    </source>
</evidence>
<evidence type="ECO:0000256" key="2">
    <source>
        <dbReference type="ARBA" id="ARBA00022840"/>
    </source>
</evidence>
<feature type="coiled-coil region" evidence="7">
    <location>
        <begin position="230"/>
        <end position="264"/>
    </location>
</feature>
<dbReference type="InterPro" id="IPR001752">
    <property type="entry name" value="Kinesin_motor_dom"/>
</dbReference>
<dbReference type="Gene3D" id="3.30.40.10">
    <property type="entry name" value="Zinc/RING finger domain, C3HC4 (zinc finger)"/>
    <property type="match status" value="1"/>
</dbReference>
<dbReference type="PRINTS" id="PR00380">
    <property type="entry name" value="KINESINHEAVY"/>
</dbReference>
<keyword evidence="1 6" id="KW-0547">Nucleotide-binding</keyword>
<feature type="domain" description="Kinesin motor" evidence="8">
    <location>
        <begin position="1"/>
        <end position="225"/>
    </location>
</feature>
<dbReference type="Pfam" id="PF00225">
    <property type="entry name" value="Kinesin"/>
    <property type="match status" value="1"/>
</dbReference>
<dbReference type="Pfam" id="PF04564">
    <property type="entry name" value="U-box"/>
    <property type="match status" value="1"/>
</dbReference>
<evidence type="ECO:0000313" key="10">
    <source>
        <dbReference type="EMBL" id="CAK9064714.1"/>
    </source>
</evidence>
<organism evidence="10 11">
    <name type="scientific">Durusdinium trenchii</name>
    <dbReference type="NCBI Taxonomy" id="1381693"/>
    <lineage>
        <taxon>Eukaryota</taxon>
        <taxon>Sar</taxon>
        <taxon>Alveolata</taxon>
        <taxon>Dinophyceae</taxon>
        <taxon>Suessiales</taxon>
        <taxon>Symbiodiniaceae</taxon>
        <taxon>Durusdinium</taxon>
    </lineage>
</organism>
<keyword evidence="3 7" id="KW-0175">Coiled coil</keyword>
<dbReference type="InterPro" id="IPR003613">
    <property type="entry name" value="Ubox_domain"/>
</dbReference>
<keyword evidence="2 6" id="KW-0067">ATP-binding</keyword>
<dbReference type="Proteomes" id="UP001642464">
    <property type="component" value="Unassembled WGS sequence"/>
</dbReference>
<dbReference type="PANTHER" id="PTHR47968">
    <property type="entry name" value="CENTROMERE PROTEIN E"/>
    <property type="match status" value="1"/>
</dbReference>
<dbReference type="CDD" id="cd16655">
    <property type="entry name" value="RING-Ubox_WDSUB1-like"/>
    <property type="match status" value="1"/>
</dbReference>
<keyword evidence="11" id="KW-1185">Reference proteome</keyword>
<dbReference type="Gene3D" id="3.40.850.10">
    <property type="entry name" value="Kinesin motor domain"/>
    <property type="match status" value="1"/>
</dbReference>
<accession>A0ABP0NPJ7</accession>
<protein>
    <recommendedName>
        <fullName evidence="6">Kinesin-like protein</fullName>
    </recommendedName>
</protein>
<sequence>MYDFRTGLQMVSDLAKASMVPSLRMGKLEAFVEDKATRRNSLVERDPRRLPAVSPVKCERGDVLYLPTVTETPVSSVQEALEVMRTGNQNRHQAETKMNRHSSRSHAVFIVTVTNRVDQAKQRFAQLYLVDLAGSERVMKTGVQGMQLEEAKNINKSLLALGQVIWALAHKQKHIPYRDSKLTQLLRNCLGGNARTAVMITASMHPENAGESLSALRFGARASLVQNLARQNVAENAQELKRLLDEARQDLAELRSCCRRLHAELTASRCAESWLADGTQSDSNSKRLVVWGLLPSLVCPINRAIMRDPVLAADGWTYERRALEKHMTRGHGLPKSPVTGERFSSRQVTLKPEGVAMDVLQVSHAMPCDRNMMKYVIKELRRMHWEGPI</sequence>
<feature type="domain" description="U-box" evidence="9">
    <location>
        <begin position="292"/>
        <end position="374"/>
    </location>
</feature>
<evidence type="ECO:0000256" key="1">
    <source>
        <dbReference type="ARBA" id="ARBA00022741"/>
    </source>
</evidence>
<gene>
    <name evidence="10" type="ORF">SCF082_LOCUS33268</name>
</gene>
<dbReference type="PROSITE" id="PS00411">
    <property type="entry name" value="KINESIN_MOTOR_1"/>
    <property type="match status" value="1"/>
</dbReference>
<reference evidence="10 11" key="1">
    <citation type="submission" date="2024-02" db="EMBL/GenBank/DDBJ databases">
        <authorList>
            <person name="Chen Y."/>
            <person name="Shah S."/>
            <person name="Dougan E. K."/>
            <person name="Thang M."/>
            <person name="Chan C."/>
        </authorList>
    </citation>
    <scope>NUCLEOTIDE SEQUENCE [LARGE SCALE GENOMIC DNA]</scope>
</reference>
<keyword evidence="6" id="KW-0493">Microtubule</keyword>
<comment type="similarity">
    <text evidence="5 6">Belongs to the TRAFAC class myosin-kinesin ATPase superfamily. Kinesin family.</text>
</comment>
<keyword evidence="4 6" id="KW-0505">Motor protein</keyword>
<evidence type="ECO:0000256" key="3">
    <source>
        <dbReference type="ARBA" id="ARBA00023054"/>
    </source>
</evidence>
<dbReference type="InterPro" id="IPR027640">
    <property type="entry name" value="Kinesin-like_fam"/>
</dbReference>
<dbReference type="SMART" id="SM00504">
    <property type="entry name" value="Ubox"/>
    <property type="match status" value="1"/>
</dbReference>
<comment type="caution">
    <text evidence="10">The sequence shown here is derived from an EMBL/GenBank/DDBJ whole genome shotgun (WGS) entry which is preliminary data.</text>
</comment>
<dbReference type="SUPFAM" id="SSF52540">
    <property type="entry name" value="P-loop containing nucleoside triphosphate hydrolases"/>
    <property type="match status" value="1"/>
</dbReference>
<dbReference type="PROSITE" id="PS51698">
    <property type="entry name" value="U_BOX"/>
    <property type="match status" value="1"/>
</dbReference>
<evidence type="ECO:0000256" key="4">
    <source>
        <dbReference type="ARBA" id="ARBA00023175"/>
    </source>
</evidence>
<dbReference type="PROSITE" id="PS50067">
    <property type="entry name" value="KINESIN_MOTOR_2"/>
    <property type="match status" value="1"/>
</dbReference>
<name>A0ABP0NPJ7_9DINO</name>
<dbReference type="EMBL" id="CAXAMM010029446">
    <property type="protein sequence ID" value="CAK9064714.1"/>
    <property type="molecule type" value="Genomic_DNA"/>
</dbReference>
<evidence type="ECO:0000256" key="7">
    <source>
        <dbReference type="SAM" id="Coils"/>
    </source>
</evidence>
<dbReference type="InterPro" id="IPR027417">
    <property type="entry name" value="P-loop_NTPase"/>
</dbReference>
<evidence type="ECO:0000313" key="11">
    <source>
        <dbReference type="Proteomes" id="UP001642464"/>
    </source>
</evidence>
<proteinExistence type="inferred from homology"/>
<dbReference type="InterPro" id="IPR036961">
    <property type="entry name" value="Kinesin_motor_dom_sf"/>
</dbReference>
<dbReference type="InterPro" id="IPR019821">
    <property type="entry name" value="Kinesin_motor_CS"/>
</dbReference>
<dbReference type="InterPro" id="IPR013083">
    <property type="entry name" value="Znf_RING/FYVE/PHD"/>
</dbReference>
<dbReference type="SMART" id="SM00129">
    <property type="entry name" value="KISc"/>
    <property type="match status" value="1"/>
</dbReference>
<dbReference type="SUPFAM" id="SSF57850">
    <property type="entry name" value="RING/U-box"/>
    <property type="match status" value="1"/>
</dbReference>
<comment type="caution">
    <text evidence="5">Lacks conserved residue(s) required for the propagation of feature annotation.</text>
</comment>
<evidence type="ECO:0000259" key="8">
    <source>
        <dbReference type="PROSITE" id="PS50067"/>
    </source>
</evidence>
<evidence type="ECO:0000256" key="5">
    <source>
        <dbReference type="PROSITE-ProRule" id="PRU00283"/>
    </source>
</evidence>